<comment type="similarity">
    <text evidence="1">Belongs to the virb1 family.</text>
</comment>
<evidence type="ECO:0000256" key="1">
    <source>
        <dbReference type="ARBA" id="ARBA00009387"/>
    </source>
</evidence>
<evidence type="ECO:0000256" key="2">
    <source>
        <dbReference type="SAM" id="SignalP"/>
    </source>
</evidence>
<protein>
    <submittedName>
        <fullName evidence="4">Lytic transglycosylase domain-containing protein</fullName>
    </submittedName>
</protein>
<dbReference type="PROSITE" id="PS51257">
    <property type="entry name" value="PROKAR_LIPOPROTEIN"/>
    <property type="match status" value="1"/>
</dbReference>
<comment type="caution">
    <text evidence="4">The sequence shown here is derived from an EMBL/GenBank/DDBJ whole genome shotgun (WGS) entry which is preliminary data.</text>
</comment>
<dbReference type="InterPro" id="IPR008258">
    <property type="entry name" value="Transglycosylase_SLT_dom_1"/>
</dbReference>
<dbReference type="Gene3D" id="1.10.530.10">
    <property type="match status" value="1"/>
</dbReference>
<dbReference type="AlphaFoldDB" id="A0A419A738"/>
<keyword evidence="5" id="KW-1185">Reference proteome</keyword>
<dbReference type="Proteomes" id="UP000283587">
    <property type="component" value="Unassembled WGS sequence"/>
</dbReference>
<dbReference type="CDD" id="cd00254">
    <property type="entry name" value="LT-like"/>
    <property type="match status" value="1"/>
</dbReference>
<organism evidence="4 5">
    <name type="scientific">Paracoccus siganidrum</name>
    <dbReference type="NCBI Taxonomy" id="1276757"/>
    <lineage>
        <taxon>Bacteria</taxon>
        <taxon>Pseudomonadati</taxon>
        <taxon>Pseudomonadota</taxon>
        <taxon>Alphaproteobacteria</taxon>
        <taxon>Rhodobacterales</taxon>
        <taxon>Paracoccaceae</taxon>
        <taxon>Paracoccus</taxon>
    </lineage>
</organism>
<feature type="domain" description="Transglycosylase SLT" evidence="3">
    <location>
        <begin position="92"/>
        <end position="161"/>
    </location>
</feature>
<dbReference type="RefSeq" id="WP_119898090.1">
    <property type="nucleotide sequence ID" value="NZ_QNRC01000002.1"/>
</dbReference>
<sequence>MRPALALATLALLAACNTTAGPSAEEIARQEAQQLALAASPPMRWQDRSGSEAWTRATLAALDREGVTILSRVPADIDSFCPNYAELTETGRKAFWAGLLSAVAKHESTYNPGARGGGGKWLGLMQIAPATWRHYGCSGDITNGADNMSCAVRIMSRQVGRDNAVAHDGNGWRGVARDWAPMRNSSKRADIAAWTSSQSYCSAQGRTG</sequence>
<dbReference type="Pfam" id="PF01464">
    <property type="entry name" value="SLT"/>
    <property type="match status" value="1"/>
</dbReference>
<dbReference type="InterPro" id="IPR023346">
    <property type="entry name" value="Lysozyme-like_dom_sf"/>
</dbReference>
<gene>
    <name evidence="4" type="ORF">D3P05_10350</name>
</gene>
<name>A0A419A738_9RHOB</name>
<feature type="chain" id="PRO_5019486047" evidence="2">
    <location>
        <begin position="21"/>
        <end position="208"/>
    </location>
</feature>
<evidence type="ECO:0000259" key="3">
    <source>
        <dbReference type="Pfam" id="PF01464"/>
    </source>
</evidence>
<feature type="signal peptide" evidence="2">
    <location>
        <begin position="1"/>
        <end position="20"/>
    </location>
</feature>
<proteinExistence type="inferred from homology"/>
<dbReference type="SUPFAM" id="SSF53955">
    <property type="entry name" value="Lysozyme-like"/>
    <property type="match status" value="1"/>
</dbReference>
<accession>A0A419A738</accession>
<evidence type="ECO:0000313" key="5">
    <source>
        <dbReference type="Proteomes" id="UP000283587"/>
    </source>
</evidence>
<dbReference type="OrthoDB" id="5763339at2"/>
<dbReference type="EMBL" id="QZEW01000037">
    <property type="protein sequence ID" value="RJL16312.1"/>
    <property type="molecule type" value="Genomic_DNA"/>
</dbReference>
<keyword evidence="2" id="KW-0732">Signal</keyword>
<evidence type="ECO:0000313" key="4">
    <source>
        <dbReference type="EMBL" id="RJL16312.1"/>
    </source>
</evidence>
<reference evidence="5" key="1">
    <citation type="submission" date="2018-09" db="EMBL/GenBank/DDBJ databases">
        <title>Paracoccus onubensis nov. sp. a moderate halophilic bacterium isolated from Gruta de las Maravillas (Aracena, Spain).</title>
        <authorList>
            <person name="Jurado V."/>
            <person name="Gutierrez-Patricio S."/>
            <person name="Gonzalez-Pimentel J.L."/>
            <person name="Miller A.Z."/>
            <person name="Laiz L."/>
            <person name="Saiz-Jimenez C."/>
        </authorList>
    </citation>
    <scope>NUCLEOTIDE SEQUENCE [LARGE SCALE GENOMIC DNA]</scope>
    <source>
        <strain evidence="5">DSM 26381</strain>
    </source>
</reference>